<evidence type="ECO:0000256" key="1">
    <source>
        <dbReference type="SAM" id="SignalP"/>
    </source>
</evidence>
<accession>A0ABU5HJ45</accession>
<keyword evidence="3" id="KW-1185">Reference proteome</keyword>
<evidence type="ECO:0000313" key="2">
    <source>
        <dbReference type="EMBL" id="MDY7256214.1"/>
    </source>
</evidence>
<evidence type="ECO:0000313" key="3">
    <source>
        <dbReference type="Proteomes" id="UP001292913"/>
    </source>
</evidence>
<sequence>MKTTINKKWGVIIVALLLTGFAPSAMLAQDKVEASVGADLVSGYIWRGQDLGGVSIQPSLGITYKGFSLGAWGSVGFESTDTKEFDLTLGYSTGGFSVSVTDYWFNTQTATNKYFQYGAHSTAHVFEAQVGYDFGPLTVNWYTNFAGADGVKENGKRAYSSYLALSAPFKLGGLDWTVDLGMVPWETTFYNDYTSGFCVSDVSIGASKEIKITDSFSLPAFAKVTANPRTEGAYFTFGLNF</sequence>
<dbReference type="EMBL" id="JARZAK010000001">
    <property type="protein sequence ID" value="MDY7256214.1"/>
    <property type="molecule type" value="Genomic_DNA"/>
</dbReference>
<protein>
    <recommendedName>
        <fullName evidence="4">FrrB</fullName>
    </recommendedName>
</protein>
<dbReference type="RefSeq" id="WP_195649972.1">
    <property type="nucleotide sequence ID" value="NZ_JARZAK010000001.1"/>
</dbReference>
<reference evidence="2 3" key="1">
    <citation type="submission" date="2023-04" db="EMBL/GenBank/DDBJ databases">
        <title>Bacteroides pacosi sp. nov., isolated from the fecal material of an alpaca.</title>
        <authorList>
            <person name="Miller S."/>
            <person name="Hendry M."/>
            <person name="King J."/>
            <person name="Sankaranarayanan K."/>
            <person name="Lawson P.A."/>
        </authorList>
    </citation>
    <scope>NUCLEOTIDE SEQUENCE [LARGE SCALE GENOMIC DNA]</scope>
    <source>
        <strain evidence="2 3">A2-P53</strain>
    </source>
</reference>
<evidence type="ECO:0008006" key="4">
    <source>
        <dbReference type="Google" id="ProtNLM"/>
    </source>
</evidence>
<keyword evidence="1" id="KW-0732">Signal</keyword>
<proteinExistence type="predicted"/>
<dbReference type="InterPro" id="IPR023614">
    <property type="entry name" value="Porin_dom_sf"/>
</dbReference>
<feature type="chain" id="PRO_5046629953" description="FrrB" evidence="1">
    <location>
        <begin position="29"/>
        <end position="241"/>
    </location>
</feature>
<gene>
    <name evidence="2" type="ORF">QHG74_00550</name>
</gene>
<comment type="caution">
    <text evidence="2">The sequence shown here is derived from an EMBL/GenBank/DDBJ whole genome shotgun (WGS) entry which is preliminary data.</text>
</comment>
<dbReference type="Gene3D" id="2.40.160.10">
    <property type="entry name" value="Porin"/>
    <property type="match status" value="1"/>
</dbReference>
<name>A0ABU5HJ45_9BACE</name>
<dbReference type="Proteomes" id="UP001292913">
    <property type="component" value="Unassembled WGS sequence"/>
</dbReference>
<feature type="signal peptide" evidence="1">
    <location>
        <begin position="1"/>
        <end position="28"/>
    </location>
</feature>
<organism evidence="2 3">
    <name type="scientific">Bacteroides vicugnae</name>
    <dbReference type="NCBI Taxonomy" id="3037989"/>
    <lineage>
        <taxon>Bacteria</taxon>
        <taxon>Pseudomonadati</taxon>
        <taxon>Bacteroidota</taxon>
        <taxon>Bacteroidia</taxon>
        <taxon>Bacteroidales</taxon>
        <taxon>Bacteroidaceae</taxon>
        <taxon>Bacteroides</taxon>
    </lineage>
</organism>